<evidence type="ECO:0000256" key="1">
    <source>
        <dbReference type="SAM" id="MobiDB-lite"/>
    </source>
</evidence>
<keyword evidence="3" id="KW-1185">Reference proteome</keyword>
<name>A0ABT1DLS1_9ACTN</name>
<protein>
    <submittedName>
        <fullName evidence="2">Uncharacterized protein</fullName>
    </submittedName>
</protein>
<reference evidence="2 3" key="1">
    <citation type="submission" date="2022-06" db="EMBL/GenBank/DDBJ databases">
        <title>New Species of the Genus Actinoplanes, ActinopZanes ferrugineus.</title>
        <authorList>
            <person name="Ding P."/>
        </authorList>
    </citation>
    <scope>NUCLEOTIDE SEQUENCE [LARGE SCALE GENOMIC DNA]</scope>
    <source>
        <strain evidence="2 3">TRM88003</strain>
    </source>
</reference>
<gene>
    <name evidence="2" type="ORF">M1L60_14415</name>
</gene>
<organism evidence="2 3">
    <name type="scientific">Paractinoplanes aksuensis</name>
    <dbReference type="NCBI Taxonomy" id="2939490"/>
    <lineage>
        <taxon>Bacteria</taxon>
        <taxon>Bacillati</taxon>
        <taxon>Actinomycetota</taxon>
        <taxon>Actinomycetes</taxon>
        <taxon>Micromonosporales</taxon>
        <taxon>Micromonosporaceae</taxon>
        <taxon>Paractinoplanes</taxon>
    </lineage>
</organism>
<dbReference type="Proteomes" id="UP001523369">
    <property type="component" value="Unassembled WGS sequence"/>
</dbReference>
<evidence type="ECO:0000313" key="2">
    <source>
        <dbReference type="EMBL" id="MCO8271788.1"/>
    </source>
</evidence>
<dbReference type="RefSeq" id="WP_253237907.1">
    <property type="nucleotide sequence ID" value="NZ_JAMYJR010000013.1"/>
</dbReference>
<evidence type="ECO:0000313" key="3">
    <source>
        <dbReference type="Proteomes" id="UP001523369"/>
    </source>
</evidence>
<dbReference type="EMBL" id="JAMYJR010000013">
    <property type="protein sequence ID" value="MCO8271788.1"/>
    <property type="molecule type" value="Genomic_DNA"/>
</dbReference>
<feature type="compositionally biased region" description="Acidic residues" evidence="1">
    <location>
        <begin position="172"/>
        <end position="181"/>
    </location>
</feature>
<feature type="region of interest" description="Disordered" evidence="1">
    <location>
        <begin position="164"/>
        <end position="190"/>
    </location>
</feature>
<accession>A0ABT1DLS1</accession>
<comment type="caution">
    <text evidence="2">The sequence shown here is derived from an EMBL/GenBank/DDBJ whole genome shotgun (WGS) entry which is preliminary data.</text>
</comment>
<sequence length="357" mass="39807">MVNVLLDEPRVFLSYGTASLLCGDGVDDFDLEAPWVDESNGLCGAGVPGCLQFQVGTHTGWVPFRLELHDAEPALDPVWEEVVEVSFTALSEEAALTGLMADAHEFRIPVGAYRVRYCVRGFEEADQVEETPDSYLLQFWPGPAAPGRIVKQTGERAAYWHRARRTQTEQEQREDEQAAADELDRQARERWGDRVPNERLRRTSEFGVGLYLDALSRLDMNLEFALAETDDRTHRQVAAWGALQCLEEAGLIGLPQLAPAVAALRRGEPAPPPFDDSAHCWGVLERVKPPRTSVPVPPDGDYEQSPQDWAITILFHTAEEDSLVAAMEVVVCLAFVHGRDGYRPAFANLRRRFPQLG</sequence>
<proteinExistence type="predicted"/>